<dbReference type="Proteomes" id="UP000198968">
    <property type="component" value="Unassembled WGS sequence"/>
</dbReference>
<dbReference type="OrthoDB" id="6540461at2"/>
<evidence type="ECO:0000313" key="5">
    <source>
        <dbReference type="Proteomes" id="UP000198968"/>
    </source>
</evidence>
<dbReference type="PANTHER" id="PTHR34156:SF10">
    <property type="entry name" value="MULTIPLE STRESS RESISTANCE PROTEIN BHSA"/>
    <property type="match status" value="1"/>
</dbReference>
<gene>
    <name evidence="4" type="ORF">SAMN05428971_1027</name>
</gene>
<name>A0A1I4Y4T3_9GAMM</name>
<dbReference type="RefSeq" id="WP_090960886.1">
    <property type="nucleotide sequence ID" value="NZ_FOVG01000001.1"/>
</dbReference>
<feature type="chain" id="PRO_5011716626" evidence="2">
    <location>
        <begin position="23"/>
        <end position="85"/>
    </location>
</feature>
<evidence type="ECO:0000259" key="3">
    <source>
        <dbReference type="Pfam" id="PF07338"/>
    </source>
</evidence>
<feature type="signal peptide" evidence="2">
    <location>
        <begin position="1"/>
        <end position="22"/>
    </location>
</feature>
<dbReference type="InterPro" id="IPR010854">
    <property type="entry name" value="YdgH/BhsA/McbA-like_dom"/>
</dbReference>
<keyword evidence="1 2" id="KW-0732">Signal</keyword>
<proteinExistence type="predicted"/>
<accession>A0A1I4Y4T3</accession>
<dbReference type="InterPro" id="IPR036275">
    <property type="entry name" value="YdgH-like_sf"/>
</dbReference>
<evidence type="ECO:0000256" key="1">
    <source>
        <dbReference type="ARBA" id="ARBA00022729"/>
    </source>
</evidence>
<dbReference type="PANTHER" id="PTHR34156">
    <property type="entry name" value="OUTER MEMBRANE PROTEIN-RELATED-RELATED"/>
    <property type="match status" value="1"/>
</dbReference>
<evidence type="ECO:0000256" key="2">
    <source>
        <dbReference type="SAM" id="SignalP"/>
    </source>
</evidence>
<dbReference type="AlphaFoldDB" id="A0A1I4Y4T3"/>
<evidence type="ECO:0000313" key="4">
    <source>
        <dbReference type="EMBL" id="SFN32559.1"/>
    </source>
</evidence>
<dbReference type="InterPro" id="IPR025543">
    <property type="entry name" value="Dodecin-like"/>
</dbReference>
<protein>
    <submittedName>
        <fullName evidence="4">Multiple stress resistance protein BhsA</fullName>
    </submittedName>
</protein>
<dbReference type="Pfam" id="PF07338">
    <property type="entry name" value="YdgH_BhsA-like"/>
    <property type="match status" value="1"/>
</dbReference>
<dbReference type="EMBL" id="FOVG01000001">
    <property type="protein sequence ID" value="SFN32559.1"/>
    <property type="molecule type" value="Genomic_DNA"/>
</dbReference>
<dbReference type="Gene3D" id="3.30.1660.10">
    <property type="entry name" value="Flavin-binding protein dodecin"/>
    <property type="match status" value="1"/>
</dbReference>
<dbReference type="NCBIfam" id="NF047859">
    <property type="entry name" value="StressCuResBhsA"/>
    <property type="match status" value="1"/>
</dbReference>
<dbReference type="InterPro" id="IPR051096">
    <property type="entry name" value="BhsA/McbA_stress_biofilm_assoc"/>
</dbReference>
<keyword evidence="5" id="KW-1185">Reference proteome</keyword>
<feature type="domain" description="YdgH/BhsA/McbA-like" evidence="3">
    <location>
        <begin position="34"/>
        <end position="85"/>
    </location>
</feature>
<reference evidence="5" key="1">
    <citation type="submission" date="2016-10" db="EMBL/GenBank/DDBJ databases">
        <authorList>
            <person name="Varghese N."/>
            <person name="Submissions S."/>
        </authorList>
    </citation>
    <scope>NUCLEOTIDE SEQUENCE [LARGE SCALE GENOMIC DNA]</scope>
    <source>
        <strain evidence="5">OV426</strain>
    </source>
</reference>
<sequence>MKRINMMVAAAVLSGLSFASVAAQQVSSTPLDQQKIGVISATGSTNLTSLEQQLSEKASDVGAKSFRITSTSGSNNLHGTAVLYK</sequence>
<dbReference type="SUPFAM" id="SSF159871">
    <property type="entry name" value="YdgH-like"/>
    <property type="match status" value="1"/>
</dbReference>
<organism evidence="4 5">
    <name type="scientific">Candidatus Pantoea varia</name>
    <dbReference type="NCBI Taxonomy" id="1881036"/>
    <lineage>
        <taxon>Bacteria</taxon>
        <taxon>Pseudomonadati</taxon>
        <taxon>Pseudomonadota</taxon>
        <taxon>Gammaproteobacteria</taxon>
        <taxon>Enterobacterales</taxon>
        <taxon>Erwiniaceae</taxon>
        <taxon>Pantoea</taxon>
    </lineage>
</organism>